<feature type="coiled-coil region" evidence="1">
    <location>
        <begin position="20"/>
        <end position="89"/>
    </location>
</feature>
<feature type="chain" id="PRO_5046606546" evidence="3">
    <location>
        <begin position="17"/>
        <end position="375"/>
    </location>
</feature>
<protein>
    <submittedName>
        <fullName evidence="5">Peptidoglycan DD-metalloendopeptidase family protein</fullName>
    </submittedName>
</protein>
<gene>
    <name evidence="5" type="ORF">V6R86_01235</name>
</gene>
<name>A0ABZ2FWZ0_9SPHN</name>
<dbReference type="PANTHER" id="PTHR21666">
    <property type="entry name" value="PEPTIDASE-RELATED"/>
    <property type="match status" value="1"/>
</dbReference>
<accession>A0ABZ2FWZ0</accession>
<evidence type="ECO:0000313" key="5">
    <source>
        <dbReference type="EMBL" id="WWM69358.1"/>
    </source>
</evidence>
<evidence type="ECO:0000256" key="3">
    <source>
        <dbReference type="SAM" id="SignalP"/>
    </source>
</evidence>
<dbReference type="InterPro" id="IPR050570">
    <property type="entry name" value="Cell_wall_metabolism_enzyme"/>
</dbReference>
<reference evidence="5 6" key="1">
    <citation type="submission" date="2024-02" db="EMBL/GenBank/DDBJ databases">
        <title>Full genome sequence of Sphingomonas kaistensis.</title>
        <authorList>
            <person name="Poletto B.L."/>
            <person name="Silva G."/>
            <person name="Galante D."/>
            <person name="Campos K.R."/>
            <person name="Santos M.B.N."/>
            <person name="Sacchi C.T."/>
        </authorList>
    </citation>
    <scope>NUCLEOTIDE SEQUENCE [LARGE SCALE GENOMIC DNA]</scope>
    <source>
        <strain evidence="5 6">MA4R</strain>
    </source>
</reference>
<keyword evidence="1" id="KW-0175">Coiled coil</keyword>
<proteinExistence type="predicted"/>
<dbReference type="Pfam" id="PF01551">
    <property type="entry name" value="Peptidase_M23"/>
    <property type="match status" value="1"/>
</dbReference>
<dbReference type="Proteomes" id="UP001382935">
    <property type="component" value="Chromosome"/>
</dbReference>
<evidence type="ECO:0000256" key="1">
    <source>
        <dbReference type="SAM" id="Coils"/>
    </source>
</evidence>
<organism evidence="5 6">
    <name type="scientific">Sphingomonas kaistensis</name>
    <dbReference type="NCBI Taxonomy" id="298708"/>
    <lineage>
        <taxon>Bacteria</taxon>
        <taxon>Pseudomonadati</taxon>
        <taxon>Pseudomonadota</taxon>
        <taxon>Alphaproteobacteria</taxon>
        <taxon>Sphingomonadales</taxon>
        <taxon>Sphingomonadaceae</taxon>
        <taxon>Sphingomonas</taxon>
    </lineage>
</organism>
<evidence type="ECO:0000256" key="2">
    <source>
        <dbReference type="SAM" id="MobiDB-lite"/>
    </source>
</evidence>
<feature type="region of interest" description="Disordered" evidence="2">
    <location>
        <begin position="233"/>
        <end position="257"/>
    </location>
</feature>
<dbReference type="PANTHER" id="PTHR21666:SF270">
    <property type="entry name" value="MUREIN HYDROLASE ACTIVATOR ENVC"/>
    <property type="match status" value="1"/>
</dbReference>
<dbReference type="InterPro" id="IPR011055">
    <property type="entry name" value="Dup_hybrid_motif"/>
</dbReference>
<feature type="domain" description="M23ase beta-sheet core" evidence="4">
    <location>
        <begin position="280"/>
        <end position="347"/>
    </location>
</feature>
<dbReference type="SUPFAM" id="SSF51261">
    <property type="entry name" value="Duplicated hybrid motif"/>
    <property type="match status" value="1"/>
</dbReference>
<keyword evidence="6" id="KW-1185">Reference proteome</keyword>
<dbReference type="EMBL" id="CP145607">
    <property type="protein sequence ID" value="WWM69358.1"/>
    <property type="molecule type" value="Genomic_DNA"/>
</dbReference>
<dbReference type="Gene3D" id="2.70.70.10">
    <property type="entry name" value="Glucose Permease (Domain IIA)"/>
    <property type="match status" value="1"/>
</dbReference>
<evidence type="ECO:0000313" key="6">
    <source>
        <dbReference type="Proteomes" id="UP001382935"/>
    </source>
</evidence>
<sequence length="375" mass="39164">MRRLFLLALAPLLVSAADPVRVAQQEAAAAAAEQKRLEAAAEAARSDAQKAAARRAAEAQAMLAADTRIALTEAQLAVLERRRAILDARLAEARRPATAMLAGLAEAGRRPAWLMLATAGGAEEQVRLTALVRALGPEVEQRSAALRGEAEALAATVRAQQGLRDQLAQERKAAAAAQQRFAAREREALEAARNNEAQAFDAGDEVLGRGERLAMLQSEAARRQAAHALAASLARLPASEPRPLPSDERRTPPPFAWRLPAGGAVTVGMGELADNGVRARGLTVSSAAGTQVVAPASGRIAFAGPFRARAGVIVVDHGDGWASLLTNVRPAVRVGDRVAAGEALGRALGPVTAELFEGGRPEPAALFARSRPDTP</sequence>
<evidence type="ECO:0000259" key="4">
    <source>
        <dbReference type="Pfam" id="PF01551"/>
    </source>
</evidence>
<dbReference type="RefSeq" id="WP_338501329.1">
    <property type="nucleotide sequence ID" value="NZ_CP145607.1"/>
</dbReference>
<dbReference type="InterPro" id="IPR016047">
    <property type="entry name" value="M23ase_b-sheet_dom"/>
</dbReference>
<feature type="signal peptide" evidence="3">
    <location>
        <begin position="1"/>
        <end position="16"/>
    </location>
</feature>
<dbReference type="CDD" id="cd12797">
    <property type="entry name" value="M23_peptidase"/>
    <property type="match status" value="1"/>
</dbReference>
<keyword evidence="3" id="KW-0732">Signal</keyword>